<dbReference type="GO" id="GO:0051999">
    <property type="term" value="P:mannosyl-inositol phosphorylceramide biosynthetic process"/>
    <property type="evidence" value="ECO:0007669"/>
    <property type="project" value="TreeGrafter"/>
</dbReference>
<dbReference type="Gene3D" id="3.90.550.20">
    <property type="match status" value="1"/>
</dbReference>
<dbReference type="SUPFAM" id="SSF53448">
    <property type="entry name" value="Nucleotide-diphospho-sugar transferases"/>
    <property type="match status" value="1"/>
</dbReference>
<proteinExistence type="predicted"/>
<evidence type="ECO:0000256" key="1">
    <source>
        <dbReference type="ARBA" id="ARBA00022679"/>
    </source>
</evidence>
<dbReference type="WBParaSite" id="maker-uti_cns_0002755-snap-gene-0.7-mRNA-1">
    <property type="protein sequence ID" value="maker-uti_cns_0002755-snap-gene-0.7-mRNA-1"/>
    <property type="gene ID" value="maker-uti_cns_0002755-snap-gene-0.7"/>
</dbReference>
<dbReference type="GO" id="GO:0016020">
    <property type="term" value="C:membrane"/>
    <property type="evidence" value="ECO:0007669"/>
    <property type="project" value="GOC"/>
</dbReference>
<evidence type="ECO:0000313" key="2">
    <source>
        <dbReference type="Proteomes" id="UP000095280"/>
    </source>
</evidence>
<accession>A0A1I8GAI0</accession>
<dbReference type="AlphaFoldDB" id="A0A1I8GAI0"/>
<dbReference type="WBParaSite" id="maker-uti_cns_0001226-snap-gene-1.10-mRNA-1">
    <property type="protein sequence ID" value="maker-uti_cns_0001226-snap-gene-1.10-mRNA-1"/>
    <property type="gene ID" value="maker-uti_cns_0001226-snap-gene-1.10"/>
</dbReference>
<reference evidence="3 4" key="1">
    <citation type="submission" date="2016-11" db="UniProtKB">
        <authorList>
            <consortium name="WormBaseParasite"/>
        </authorList>
    </citation>
    <scope>IDENTIFICATION</scope>
</reference>
<keyword evidence="2" id="KW-1185">Reference proteome</keyword>
<dbReference type="Proteomes" id="UP000095280">
    <property type="component" value="Unplaced"/>
</dbReference>
<organism evidence="2 3">
    <name type="scientific">Macrostomum lignano</name>
    <dbReference type="NCBI Taxonomy" id="282301"/>
    <lineage>
        <taxon>Eukaryota</taxon>
        <taxon>Metazoa</taxon>
        <taxon>Spiralia</taxon>
        <taxon>Lophotrochozoa</taxon>
        <taxon>Platyhelminthes</taxon>
        <taxon>Rhabditophora</taxon>
        <taxon>Macrostomorpha</taxon>
        <taxon>Macrostomida</taxon>
        <taxon>Macrostomidae</taxon>
        <taxon>Macrostomum</taxon>
    </lineage>
</organism>
<dbReference type="PANTHER" id="PTHR32385:SF15">
    <property type="entry name" value="INOSITOL PHOSPHOCERAMIDE MANNOSYLTRANSFERASE 1"/>
    <property type="match status" value="1"/>
</dbReference>
<dbReference type="InterPro" id="IPR029044">
    <property type="entry name" value="Nucleotide-diphossugar_trans"/>
</dbReference>
<name>A0A1I8GAI0_9PLAT</name>
<dbReference type="Pfam" id="PF04488">
    <property type="entry name" value="Gly_transf_sug"/>
    <property type="match status" value="1"/>
</dbReference>
<evidence type="ECO:0000313" key="4">
    <source>
        <dbReference type="WBParaSite" id="maker-uti_cns_0002755-snap-gene-0.7-mRNA-1"/>
    </source>
</evidence>
<dbReference type="PANTHER" id="PTHR32385">
    <property type="entry name" value="MANNOSYL PHOSPHORYLINOSITOL CERAMIDE SYNTHASE"/>
    <property type="match status" value="1"/>
</dbReference>
<dbReference type="InterPro" id="IPR007577">
    <property type="entry name" value="GlycoTrfase_DXD_sugar-bd_CS"/>
</dbReference>
<sequence length="154" mass="17369">EIPRLLHFITDSELVLNGYRQTLASCAAVNPDWTIYLWTEPDVESLLRRRQPDLLSFYQLLNSPAERLEFAKYPVLYHLGGVILELDVECLKPLSSATALDFRSSAFVAEERVENVMIYDNRLFRLSPAALGSRPGHGFLGFVISALRGNVSVE</sequence>
<keyword evidence="1" id="KW-0808">Transferase</keyword>
<dbReference type="InterPro" id="IPR051706">
    <property type="entry name" value="Glycosyltransferase_domain"/>
</dbReference>
<dbReference type="GO" id="GO:0000030">
    <property type="term" value="F:mannosyltransferase activity"/>
    <property type="evidence" value="ECO:0007669"/>
    <property type="project" value="TreeGrafter"/>
</dbReference>
<protein>
    <submittedName>
        <fullName evidence="3 4">Glycosyl transferase</fullName>
    </submittedName>
</protein>
<evidence type="ECO:0000313" key="3">
    <source>
        <dbReference type="WBParaSite" id="maker-uti_cns_0001226-snap-gene-1.10-mRNA-1"/>
    </source>
</evidence>